<gene>
    <name evidence="2" type="ORF">M153_3560006008</name>
</gene>
<protein>
    <submittedName>
        <fullName evidence="2">Uncharacterized protein</fullName>
    </submittedName>
</protein>
<organism evidence="2 3">
    <name type="scientific">Pseudoloma neurophilia</name>
    <dbReference type="NCBI Taxonomy" id="146866"/>
    <lineage>
        <taxon>Eukaryota</taxon>
        <taxon>Fungi</taxon>
        <taxon>Fungi incertae sedis</taxon>
        <taxon>Microsporidia</taxon>
        <taxon>Pseudoloma</taxon>
    </lineage>
</organism>
<comment type="caution">
    <text evidence="2">The sequence shown here is derived from an EMBL/GenBank/DDBJ whole genome shotgun (WGS) entry which is preliminary data.</text>
</comment>
<evidence type="ECO:0000313" key="3">
    <source>
        <dbReference type="Proteomes" id="UP000051530"/>
    </source>
</evidence>
<dbReference type="OrthoDB" id="2188707at2759"/>
<accession>A0A0R0LXX3</accession>
<evidence type="ECO:0000256" key="1">
    <source>
        <dbReference type="SAM" id="Coils"/>
    </source>
</evidence>
<proteinExistence type="predicted"/>
<dbReference type="Proteomes" id="UP000051530">
    <property type="component" value="Unassembled WGS sequence"/>
</dbReference>
<keyword evidence="1" id="KW-0175">Coiled coil</keyword>
<name>A0A0R0LXX3_9MICR</name>
<dbReference type="EMBL" id="LGUB01000124">
    <property type="protein sequence ID" value="KRH94173.1"/>
    <property type="molecule type" value="Genomic_DNA"/>
</dbReference>
<dbReference type="AlphaFoldDB" id="A0A0R0LXX3"/>
<sequence>MTDTPMHSSLPELKAYCNELSGYLSTLVASCKNKKKNIRENELNNQNILIKKITNLKMENDKLNQSIFSTRDNIKDLETVLEKDGHDLTDLKNETVSLEKQLIALNLQKDSLINTLRTLRTKNRATKSEITHKLLEYSKNETIIKKQADWYKQLLMIDIQQEKLETLRITFYFLKHSAKKYDVESSNDKSNVELDHKNVDKISEQSSFIQSDVENVSMFKNCESVHLLLDFKNSSSGYIQYIKNDILSLDTMNYILEKEKNFYSFLKRIRQMIKEKIDI</sequence>
<reference evidence="2 3" key="1">
    <citation type="submission" date="2015-07" db="EMBL/GenBank/DDBJ databases">
        <title>The genome of Pseudoloma neurophilia, a relevant intracellular parasite of the zebrafish.</title>
        <authorList>
            <person name="Ndikumana S."/>
            <person name="Pelin A."/>
            <person name="Sanders J."/>
            <person name="Corradi N."/>
        </authorList>
    </citation>
    <scope>NUCLEOTIDE SEQUENCE [LARGE SCALE GENOMIC DNA]</scope>
    <source>
        <strain evidence="2 3">MK1</strain>
    </source>
</reference>
<evidence type="ECO:0000313" key="2">
    <source>
        <dbReference type="EMBL" id="KRH94173.1"/>
    </source>
</evidence>
<dbReference type="VEuPathDB" id="MicrosporidiaDB:M153_3560006008"/>
<feature type="coiled-coil region" evidence="1">
    <location>
        <begin position="74"/>
        <end position="108"/>
    </location>
</feature>
<keyword evidence="3" id="KW-1185">Reference proteome</keyword>